<dbReference type="RefSeq" id="XP_055860189.1">
    <property type="nucleotide sequence ID" value="XM_056004214.1"/>
</dbReference>
<dbReference type="InterPro" id="IPR036514">
    <property type="entry name" value="SGNH_hydro_sf"/>
</dbReference>
<dbReference type="InterPro" id="IPR001087">
    <property type="entry name" value="GDSL"/>
</dbReference>
<evidence type="ECO:0000256" key="4">
    <source>
        <dbReference type="ARBA" id="ARBA00026152"/>
    </source>
</evidence>
<evidence type="ECO:0000313" key="5">
    <source>
        <dbReference type="Proteomes" id="UP001165740"/>
    </source>
</evidence>
<dbReference type="Pfam" id="PF00657">
    <property type="entry name" value="Lipase_GDSL"/>
    <property type="match status" value="1"/>
</dbReference>
<organism evidence="5 7">
    <name type="scientific">Biomphalaria glabrata</name>
    <name type="common">Bloodfluke planorb</name>
    <name type="synonym">Freshwater snail</name>
    <dbReference type="NCBI Taxonomy" id="6526"/>
    <lineage>
        <taxon>Eukaryota</taxon>
        <taxon>Metazoa</taxon>
        <taxon>Spiralia</taxon>
        <taxon>Lophotrochozoa</taxon>
        <taxon>Mollusca</taxon>
        <taxon>Gastropoda</taxon>
        <taxon>Heterobranchia</taxon>
        <taxon>Euthyneura</taxon>
        <taxon>Panpulmonata</taxon>
        <taxon>Hygrophila</taxon>
        <taxon>Lymnaeoidea</taxon>
        <taxon>Planorbidae</taxon>
        <taxon>Biomphalaria</taxon>
    </lineage>
</organism>
<comment type="function">
    <text evidence="2">Probable lipase.</text>
</comment>
<dbReference type="InterPro" id="IPR045136">
    <property type="entry name" value="Iah1-like"/>
</dbReference>
<dbReference type="AlphaFoldDB" id="A0A9W2YC78"/>
<name>A0A9W2YC78_BIOGL</name>
<evidence type="ECO:0000256" key="1">
    <source>
        <dbReference type="ARBA" id="ARBA00022801"/>
    </source>
</evidence>
<evidence type="ECO:0000313" key="6">
    <source>
        <dbReference type="RefSeq" id="XP_055860189.1"/>
    </source>
</evidence>
<dbReference type="Proteomes" id="UP001165740">
    <property type="component" value="Chromosome 11"/>
</dbReference>
<keyword evidence="1" id="KW-0378">Hydrolase</keyword>
<dbReference type="GeneID" id="106056710"/>
<dbReference type="PANTHER" id="PTHR14209">
    <property type="entry name" value="ISOAMYL ACETATE-HYDROLYZING ESTERASE 1"/>
    <property type="match status" value="1"/>
</dbReference>
<proteinExistence type="inferred from homology"/>
<keyword evidence="5" id="KW-1185">Reference proteome</keyword>
<protein>
    <recommendedName>
        <fullName evidence="4">Isoamyl acetate-hydrolyzing esterase 1 homolog</fullName>
    </recommendedName>
</protein>
<dbReference type="OrthoDB" id="671439at2759"/>
<gene>
    <name evidence="6 7" type="primary">LOC106056710</name>
</gene>
<dbReference type="GO" id="GO:0016788">
    <property type="term" value="F:hydrolase activity, acting on ester bonds"/>
    <property type="evidence" value="ECO:0007669"/>
    <property type="project" value="InterPro"/>
</dbReference>
<comment type="similarity">
    <text evidence="3">Belongs to the 'GDSL' lipolytic enzyme family. IAH1 subfamily.</text>
</comment>
<evidence type="ECO:0000256" key="3">
    <source>
        <dbReference type="ARBA" id="ARBA00025755"/>
    </source>
</evidence>
<dbReference type="Gene3D" id="3.40.50.1110">
    <property type="entry name" value="SGNH hydrolase"/>
    <property type="match status" value="1"/>
</dbReference>
<reference evidence="6 7" key="1">
    <citation type="submission" date="2025-04" db="UniProtKB">
        <authorList>
            <consortium name="RefSeq"/>
        </authorList>
    </citation>
    <scope>IDENTIFICATION</scope>
</reference>
<dbReference type="RefSeq" id="XP_055860190.1">
    <property type="nucleotide sequence ID" value="XM_056004215.1"/>
</dbReference>
<dbReference type="CDD" id="cd01838">
    <property type="entry name" value="Isoamyl_acetate_hydrolase_like"/>
    <property type="match status" value="1"/>
</dbReference>
<dbReference type="OMA" id="VIWPKVI"/>
<evidence type="ECO:0000256" key="2">
    <source>
        <dbReference type="ARBA" id="ARBA00024673"/>
    </source>
</evidence>
<evidence type="ECO:0000313" key="7">
    <source>
        <dbReference type="RefSeq" id="XP_055860190.1"/>
    </source>
</evidence>
<dbReference type="FunFam" id="3.40.50.1110:FF:000002">
    <property type="entry name" value="isoamyl acetate-hydrolyzing esterase 1 homolog"/>
    <property type="match status" value="1"/>
</dbReference>
<dbReference type="PANTHER" id="PTHR14209:SF19">
    <property type="entry name" value="ISOAMYL ACETATE-HYDROLYZING ESTERASE 1 HOMOLOG"/>
    <property type="match status" value="1"/>
</dbReference>
<dbReference type="SUPFAM" id="SSF52266">
    <property type="entry name" value="SGNH hydrolase"/>
    <property type="match status" value="1"/>
</dbReference>
<sequence length="240" mass="26954">MASKKIISWPKIFLFGDSITQFCFSKDGCWGTMLADYYQRRCDLMVRGFSGYNTRWCNIILPSILDADIAKETVAFTVFLGANDSNDASLNPRQHVPLAEFEQNLKNIVTFAMSQGISREKIILISPPAFNAEAWSKVCLERGKPLSKDNDTTGVYAQACCKVADEMGTKKVDLYSAMMRSMDFTLYLNDGLHLSGKGSELLFDLLQPLLKQLTSDVPEVWFPAYDQVDLENVDQSLLDV</sequence>
<accession>A0A9W2YC78</accession>